<proteinExistence type="predicted"/>
<sequence length="93" mass="9619">MIASQHQHGPNGAIPTCPHESADEPAAAVIAITITITDKLACIAPYTGNEMGSGDAELADGTLRIDLLHTWRPVDKAVAACLIARIAYQGGAV</sequence>
<protein>
    <submittedName>
        <fullName evidence="2">Uncharacterized protein</fullName>
    </submittedName>
</protein>
<feature type="region of interest" description="Disordered" evidence="1">
    <location>
        <begin position="1"/>
        <end position="20"/>
    </location>
</feature>
<organism evidence="2 3">
    <name type="scientific">Asanoa ishikariensis</name>
    <dbReference type="NCBI Taxonomy" id="137265"/>
    <lineage>
        <taxon>Bacteria</taxon>
        <taxon>Bacillati</taxon>
        <taxon>Actinomycetota</taxon>
        <taxon>Actinomycetes</taxon>
        <taxon>Micromonosporales</taxon>
        <taxon>Micromonosporaceae</taxon>
        <taxon>Asanoa</taxon>
    </lineage>
</organism>
<name>A0A1H3URJ2_9ACTN</name>
<evidence type="ECO:0000313" key="2">
    <source>
        <dbReference type="EMBL" id="SDZ65012.1"/>
    </source>
</evidence>
<keyword evidence="3" id="KW-1185">Reference proteome</keyword>
<reference evidence="3" key="1">
    <citation type="submission" date="2016-10" db="EMBL/GenBank/DDBJ databases">
        <authorList>
            <person name="Varghese N."/>
            <person name="Submissions S."/>
        </authorList>
    </citation>
    <scope>NUCLEOTIDE SEQUENCE [LARGE SCALE GENOMIC DNA]</scope>
    <source>
        <strain evidence="3">DSM 44718</strain>
    </source>
</reference>
<dbReference type="Proteomes" id="UP000199632">
    <property type="component" value="Unassembled WGS sequence"/>
</dbReference>
<evidence type="ECO:0000256" key="1">
    <source>
        <dbReference type="SAM" id="MobiDB-lite"/>
    </source>
</evidence>
<accession>A0A1H3URJ2</accession>
<evidence type="ECO:0000313" key="3">
    <source>
        <dbReference type="Proteomes" id="UP000199632"/>
    </source>
</evidence>
<gene>
    <name evidence="2" type="ORF">SAMN05421684_7904</name>
</gene>
<dbReference type="STRING" id="137265.SAMN05421684_7904"/>
<dbReference type="EMBL" id="FNQB01000005">
    <property type="protein sequence ID" value="SDZ65012.1"/>
    <property type="molecule type" value="Genomic_DNA"/>
</dbReference>
<dbReference type="AlphaFoldDB" id="A0A1H3URJ2"/>